<keyword evidence="1" id="KW-0812">Transmembrane</keyword>
<keyword evidence="1" id="KW-0472">Membrane</keyword>
<reference evidence="2" key="1">
    <citation type="submission" date="2012-03" db="EMBL/GenBank/DDBJ databases">
        <title>Functional metagenomics reveals considerable lignocellulase gene clusters in the gut microbiome of a wood-feeding higher termite.</title>
        <authorList>
            <person name="Liu N."/>
        </authorList>
    </citation>
    <scope>NUCLEOTIDE SEQUENCE</scope>
</reference>
<protein>
    <submittedName>
        <fullName evidence="2">Uncharacterized protein</fullName>
    </submittedName>
</protein>
<sequence>MPEIARFIILVIMTALSLTAFFMLRYMRKHPPRNEDGSQKV</sequence>
<accession>A0A806JZE3</accession>
<name>A0A806JZE3_9BACT</name>
<dbReference type="EMBL" id="JQ844201">
    <property type="protein sequence ID" value="AGS52566.1"/>
    <property type="molecule type" value="Genomic_DNA"/>
</dbReference>
<organism evidence="2">
    <name type="scientific">uncultured bacterium contig00023</name>
    <dbReference type="NCBI Taxonomy" id="1181512"/>
    <lineage>
        <taxon>Bacteria</taxon>
        <taxon>environmental samples</taxon>
    </lineage>
</organism>
<feature type="transmembrane region" description="Helical" evidence="1">
    <location>
        <begin position="6"/>
        <end position="24"/>
    </location>
</feature>
<keyword evidence="1" id="KW-1133">Transmembrane helix</keyword>
<dbReference type="AlphaFoldDB" id="A0A806JZE3"/>
<proteinExistence type="predicted"/>
<evidence type="ECO:0000313" key="2">
    <source>
        <dbReference type="EMBL" id="AGS52566.1"/>
    </source>
</evidence>
<evidence type="ECO:0000256" key="1">
    <source>
        <dbReference type="SAM" id="Phobius"/>
    </source>
</evidence>